<protein>
    <recommendedName>
        <fullName evidence="2">Phage head morphogenesis domain-containing protein</fullName>
    </recommendedName>
</protein>
<evidence type="ECO:0000313" key="1">
    <source>
        <dbReference type="EMBL" id="KKM25867.1"/>
    </source>
</evidence>
<accession>A0A0F9IEF0</accession>
<dbReference type="EMBL" id="LAZR01012624">
    <property type="protein sequence ID" value="KKM25867.1"/>
    <property type="molecule type" value="Genomic_DNA"/>
</dbReference>
<sequence length="263" mass="30479">MDWQESALRVLALLESKDIKDRGALSASTQDLVALRYIASPAIMQRLQKLERSRWNLSRGRAEREFKNMIRSLVERPTPANFKTIKRRAERWLERWSFMAYRRGMAAAGVGDRKLTDADIQWLSGKWIATEMTFMKRLLRDARFGKISTLRALQRAKWFSNSLDSVFWAGLASSYPSKGTRIRWKLSRAEHCPDCIDLDARSKRQPFTIRTLPTTPRAGRTRCMANCKCRLEIVFIPKEASKRIKRLLGRESEEQMPELLVGA</sequence>
<evidence type="ECO:0008006" key="2">
    <source>
        <dbReference type="Google" id="ProtNLM"/>
    </source>
</evidence>
<dbReference type="AlphaFoldDB" id="A0A0F9IEF0"/>
<organism evidence="1">
    <name type="scientific">marine sediment metagenome</name>
    <dbReference type="NCBI Taxonomy" id="412755"/>
    <lineage>
        <taxon>unclassified sequences</taxon>
        <taxon>metagenomes</taxon>
        <taxon>ecological metagenomes</taxon>
    </lineage>
</organism>
<name>A0A0F9IEF0_9ZZZZ</name>
<comment type="caution">
    <text evidence="1">The sequence shown here is derived from an EMBL/GenBank/DDBJ whole genome shotgun (WGS) entry which is preliminary data.</text>
</comment>
<gene>
    <name evidence="1" type="ORF">LCGC14_1590620</name>
</gene>
<reference evidence="1" key="1">
    <citation type="journal article" date="2015" name="Nature">
        <title>Complex archaea that bridge the gap between prokaryotes and eukaryotes.</title>
        <authorList>
            <person name="Spang A."/>
            <person name="Saw J.H."/>
            <person name="Jorgensen S.L."/>
            <person name="Zaremba-Niedzwiedzka K."/>
            <person name="Martijn J."/>
            <person name="Lind A.E."/>
            <person name="van Eijk R."/>
            <person name="Schleper C."/>
            <person name="Guy L."/>
            <person name="Ettema T.J."/>
        </authorList>
    </citation>
    <scope>NUCLEOTIDE SEQUENCE</scope>
</reference>
<proteinExistence type="predicted"/>